<dbReference type="Pfam" id="PF01850">
    <property type="entry name" value="PIN"/>
    <property type="match status" value="1"/>
</dbReference>
<feature type="domain" description="PIN" evidence="1">
    <location>
        <begin position="3"/>
        <end position="126"/>
    </location>
</feature>
<reference evidence="2 3" key="1">
    <citation type="submission" date="2017-09" db="EMBL/GenBank/DDBJ databases">
        <title>Large-scale bioinformatics analysis of Bacillus genomes uncovers conserved roles of natural products in bacterial physiology.</title>
        <authorList>
            <consortium name="Agbiome Team Llc"/>
            <person name="Bleich R.M."/>
            <person name="Grubbs K.J."/>
            <person name="Santa Maria K.C."/>
            <person name="Allen S.E."/>
            <person name="Farag S."/>
            <person name="Shank E.A."/>
            <person name="Bowers A."/>
        </authorList>
    </citation>
    <scope>NUCLEOTIDE SEQUENCE [LARGE SCALE GENOMIC DNA]</scope>
    <source>
        <strain evidence="2 3">AFS022681</strain>
    </source>
</reference>
<dbReference type="GeneID" id="92800238"/>
<dbReference type="RefSeq" id="WP_001200537.1">
    <property type="nucleotide sequence ID" value="NZ_AP022989.1"/>
</dbReference>
<dbReference type="InterPro" id="IPR029060">
    <property type="entry name" value="PIN-like_dom_sf"/>
</dbReference>
<dbReference type="Gene3D" id="3.40.50.1010">
    <property type="entry name" value="5'-nuclease"/>
    <property type="match status" value="1"/>
</dbReference>
<proteinExistence type="predicted"/>
<evidence type="ECO:0000313" key="3">
    <source>
        <dbReference type="Proteomes" id="UP000220032"/>
    </source>
</evidence>
<dbReference type="AlphaFoldDB" id="A0A1Y5Z1M5"/>
<dbReference type="PANTHER" id="PTHR38826">
    <property type="entry name" value="RIBONUCLEASE VAPC13"/>
    <property type="match status" value="1"/>
</dbReference>
<dbReference type="Proteomes" id="UP000220032">
    <property type="component" value="Unassembled WGS sequence"/>
</dbReference>
<dbReference type="InterPro" id="IPR002716">
    <property type="entry name" value="PIN_dom"/>
</dbReference>
<organism evidence="2 3">
    <name type="scientific">Bacillus cereus</name>
    <dbReference type="NCBI Taxonomy" id="1396"/>
    <lineage>
        <taxon>Bacteria</taxon>
        <taxon>Bacillati</taxon>
        <taxon>Bacillota</taxon>
        <taxon>Bacilli</taxon>
        <taxon>Bacillales</taxon>
        <taxon>Bacillaceae</taxon>
        <taxon>Bacillus</taxon>
        <taxon>Bacillus cereus group</taxon>
    </lineage>
</organism>
<dbReference type="PANTHER" id="PTHR38826:SF5">
    <property type="entry name" value="RIBONUCLEASE VAPC13"/>
    <property type="match status" value="1"/>
</dbReference>
<dbReference type="CDD" id="cd18683">
    <property type="entry name" value="PIN_VapC-like"/>
    <property type="match status" value="1"/>
</dbReference>
<accession>A0A1Y5Z1M5</accession>
<gene>
    <name evidence="2" type="ORF">CN307_17770</name>
</gene>
<dbReference type="SUPFAM" id="SSF88723">
    <property type="entry name" value="PIN domain-like"/>
    <property type="match status" value="1"/>
</dbReference>
<dbReference type="SMR" id="A0A1Y5Z1M5"/>
<protein>
    <submittedName>
        <fullName evidence="2">PIN domain-containing protein</fullName>
    </submittedName>
</protein>
<evidence type="ECO:0000313" key="2">
    <source>
        <dbReference type="EMBL" id="PFE13435.1"/>
    </source>
</evidence>
<sequence length="139" mass="15895">MQYVVDTNVIVRFLTNDDEEQSKKAFEIFKRAVNQEITLFLTPIVIIECTWVLGMKRYGYSHEEIADNLTTIITSPGVKTLESDVVLKALHEYKTNRIDFADAYLAAVSTKNGVPCLTWNSKDFKKCTGVEHYRPDDVL</sequence>
<name>A0A1Y5Z1M5_BACCE</name>
<evidence type="ECO:0000259" key="1">
    <source>
        <dbReference type="Pfam" id="PF01850"/>
    </source>
</evidence>
<dbReference type="InterPro" id="IPR052106">
    <property type="entry name" value="PINc/VapC_TA"/>
</dbReference>
<comment type="caution">
    <text evidence="2">The sequence shown here is derived from an EMBL/GenBank/DDBJ whole genome shotgun (WGS) entry which is preliminary data.</text>
</comment>
<dbReference type="EMBL" id="NTRR01000026">
    <property type="protein sequence ID" value="PFE13435.1"/>
    <property type="molecule type" value="Genomic_DNA"/>
</dbReference>